<name>A0ACB9EKL4_ARCLA</name>
<protein>
    <submittedName>
        <fullName evidence="1">Uncharacterized protein</fullName>
    </submittedName>
</protein>
<sequence length="205" mass="23077">MKNLRLLRIPFSVSKKECPPPPSACTVPKSSYKSTVTLCLILFLTFYPTKNQHKPTTSKGISVISHIAQIPLYLASANKQTNIHKNKSAVARSQALLGFKKNLKKSSVFCSHLPCRKRKKKSTFSLFCLQALLHKSQSYFCPLLSLVSSTQLGKRYNTSLSTKPDSFIFFCVISRKSLNLHKVSSWVLTKNLFRISIDFSEKCLG</sequence>
<comment type="caution">
    <text evidence="1">The sequence shown here is derived from an EMBL/GenBank/DDBJ whole genome shotgun (WGS) entry which is preliminary data.</text>
</comment>
<dbReference type="Proteomes" id="UP001055879">
    <property type="component" value="Linkage Group LG02"/>
</dbReference>
<evidence type="ECO:0000313" key="1">
    <source>
        <dbReference type="EMBL" id="KAI3759382.1"/>
    </source>
</evidence>
<keyword evidence="2" id="KW-1185">Reference proteome</keyword>
<gene>
    <name evidence="1" type="ORF">L6452_07154</name>
</gene>
<accession>A0ACB9EKL4</accession>
<dbReference type="EMBL" id="CM042048">
    <property type="protein sequence ID" value="KAI3759382.1"/>
    <property type="molecule type" value="Genomic_DNA"/>
</dbReference>
<reference evidence="2" key="1">
    <citation type="journal article" date="2022" name="Mol. Ecol. Resour.">
        <title>The genomes of chicory, endive, great burdock and yacon provide insights into Asteraceae palaeo-polyploidization history and plant inulin production.</title>
        <authorList>
            <person name="Fan W."/>
            <person name="Wang S."/>
            <person name="Wang H."/>
            <person name="Wang A."/>
            <person name="Jiang F."/>
            <person name="Liu H."/>
            <person name="Zhao H."/>
            <person name="Xu D."/>
            <person name="Zhang Y."/>
        </authorList>
    </citation>
    <scope>NUCLEOTIDE SEQUENCE [LARGE SCALE GENOMIC DNA]</scope>
    <source>
        <strain evidence="2">cv. Niubang</strain>
    </source>
</reference>
<evidence type="ECO:0000313" key="2">
    <source>
        <dbReference type="Proteomes" id="UP001055879"/>
    </source>
</evidence>
<organism evidence="1 2">
    <name type="scientific">Arctium lappa</name>
    <name type="common">Greater burdock</name>
    <name type="synonym">Lappa major</name>
    <dbReference type="NCBI Taxonomy" id="4217"/>
    <lineage>
        <taxon>Eukaryota</taxon>
        <taxon>Viridiplantae</taxon>
        <taxon>Streptophyta</taxon>
        <taxon>Embryophyta</taxon>
        <taxon>Tracheophyta</taxon>
        <taxon>Spermatophyta</taxon>
        <taxon>Magnoliopsida</taxon>
        <taxon>eudicotyledons</taxon>
        <taxon>Gunneridae</taxon>
        <taxon>Pentapetalae</taxon>
        <taxon>asterids</taxon>
        <taxon>campanulids</taxon>
        <taxon>Asterales</taxon>
        <taxon>Asteraceae</taxon>
        <taxon>Carduoideae</taxon>
        <taxon>Cardueae</taxon>
        <taxon>Arctiinae</taxon>
        <taxon>Arctium</taxon>
    </lineage>
</organism>
<reference evidence="1 2" key="2">
    <citation type="journal article" date="2022" name="Mol. Ecol. Resour.">
        <title>The genomes of chicory, endive, great burdock and yacon provide insights into Asteraceae paleo-polyploidization history and plant inulin production.</title>
        <authorList>
            <person name="Fan W."/>
            <person name="Wang S."/>
            <person name="Wang H."/>
            <person name="Wang A."/>
            <person name="Jiang F."/>
            <person name="Liu H."/>
            <person name="Zhao H."/>
            <person name="Xu D."/>
            <person name="Zhang Y."/>
        </authorList>
    </citation>
    <scope>NUCLEOTIDE SEQUENCE [LARGE SCALE GENOMIC DNA]</scope>
    <source>
        <strain evidence="2">cv. Niubang</strain>
    </source>
</reference>
<proteinExistence type="predicted"/>